<evidence type="ECO:0000256" key="3">
    <source>
        <dbReference type="SAM" id="Phobius"/>
    </source>
</evidence>
<evidence type="ECO:0000256" key="2">
    <source>
        <dbReference type="SAM" id="MobiDB-lite"/>
    </source>
</evidence>
<feature type="chain" id="PRO_5040424678" evidence="4">
    <location>
        <begin position="19"/>
        <end position="457"/>
    </location>
</feature>
<protein>
    <submittedName>
        <fullName evidence="5">Uncharacterized protein</fullName>
    </submittedName>
</protein>
<evidence type="ECO:0000313" key="5">
    <source>
        <dbReference type="EMBL" id="CAG9770071.1"/>
    </source>
</evidence>
<dbReference type="AlphaFoldDB" id="A0A9N9MYF7"/>
<dbReference type="Proteomes" id="UP001152799">
    <property type="component" value="Chromosome 6"/>
</dbReference>
<feature type="coiled-coil region" evidence="1">
    <location>
        <begin position="186"/>
        <end position="213"/>
    </location>
</feature>
<keyword evidence="4" id="KW-0732">Signal</keyword>
<sequence>MLWINVVLQAVLAYTISAEISIIDSGIGFIQEDDIAIIFYITVKNICKDDLDLYVNMVKCCETLDPDDIDCSSMTLIGGDMGVLPSKNVKNLTLIYPNLYVFNRRGVCSIKISYRSELKKKELITDVKFDTRVRNFKCESNDLDFRKNCNPVDCLIKYSGLISYFNADCKKCRKVPKCTSYSPFTNECIDQKRKIAKEDLENLQTKQSNINQLMKLNAICHYGNVTEDGQCICNEEWTSNTEDEEIYEPNVGQIHLCNIQIGDWSCINKKRLRITIILIALFAITVISKILLLMCVMTWCYKHFRQPEPEKATPIGSDDLMILCNKLDKEDKCKCCQHNDEIAGKMNALHSQIVNVSYYAASPSMISSSPGNTTSKNKSSTSMSISFSYSDNTSPTEESVNEETVSHKNENTGNKISYGVFCDMNEETDEEIEFEEEEEKDIDVDEEEDSIDTTEDK</sequence>
<reference evidence="5" key="1">
    <citation type="submission" date="2022-01" db="EMBL/GenBank/DDBJ databases">
        <authorList>
            <person name="King R."/>
        </authorList>
    </citation>
    <scope>NUCLEOTIDE SEQUENCE</scope>
</reference>
<keyword evidence="3" id="KW-0472">Membrane</keyword>
<dbReference type="EMBL" id="OU892282">
    <property type="protein sequence ID" value="CAG9770071.1"/>
    <property type="molecule type" value="Genomic_DNA"/>
</dbReference>
<keyword evidence="3" id="KW-1133">Transmembrane helix</keyword>
<accession>A0A9N9MYF7</accession>
<feature type="region of interest" description="Disordered" evidence="2">
    <location>
        <begin position="425"/>
        <end position="457"/>
    </location>
</feature>
<keyword evidence="1" id="KW-0175">Coiled coil</keyword>
<keyword evidence="3" id="KW-0812">Transmembrane</keyword>
<feature type="region of interest" description="Disordered" evidence="2">
    <location>
        <begin position="367"/>
        <end position="411"/>
    </location>
</feature>
<proteinExistence type="predicted"/>
<feature type="signal peptide" evidence="4">
    <location>
        <begin position="1"/>
        <end position="18"/>
    </location>
</feature>
<organism evidence="5 6">
    <name type="scientific">Ceutorhynchus assimilis</name>
    <name type="common">cabbage seed weevil</name>
    <dbReference type="NCBI Taxonomy" id="467358"/>
    <lineage>
        <taxon>Eukaryota</taxon>
        <taxon>Metazoa</taxon>
        <taxon>Ecdysozoa</taxon>
        <taxon>Arthropoda</taxon>
        <taxon>Hexapoda</taxon>
        <taxon>Insecta</taxon>
        <taxon>Pterygota</taxon>
        <taxon>Neoptera</taxon>
        <taxon>Endopterygota</taxon>
        <taxon>Coleoptera</taxon>
        <taxon>Polyphaga</taxon>
        <taxon>Cucujiformia</taxon>
        <taxon>Curculionidae</taxon>
        <taxon>Ceutorhynchinae</taxon>
        <taxon>Ceutorhynchus</taxon>
    </lineage>
</organism>
<evidence type="ECO:0000256" key="4">
    <source>
        <dbReference type="SAM" id="SignalP"/>
    </source>
</evidence>
<name>A0A9N9MYF7_9CUCU</name>
<dbReference type="OrthoDB" id="5977855at2759"/>
<evidence type="ECO:0000256" key="1">
    <source>
        <dbReference type="SAM" id="Coils"/>
    </source>
</evidence>
<feature type="compositionally biased region" description="Low complexity" evidence="2">
    <location>
        <begin position="367"/>
        <end position="390"/>
    </location>
</feature>
<feature type="transmembrane region" description="Helical" evidence="3">
    <location>
        <begin position="276"/>
        <end position="301"/>
    </location>
</feature>
<gene>
    <name evidence="5" type="ORF">CEUTPL_LOCUS10533</name>
</gene>
<keyword evidence="6" id="KW-1185">Reference proteome</keyword>
<evidence type="ECO:0000313" key="6">
    <source>
        <dbReference type="Proteomes" id="UP001152799"/>
    </source>
</evidence>